<evidence type="ECO:0000256" key="7">
    <source>
        <dbReference type="ARBA" id="ARBA00022793"/>
    </source>
</evidence>
<dbReference type="EMBL" id="JBEPME010000003">
    <property type="protein sequence ID" value="MET3657531.1"/>
    <property type="molecule type" value="Genomic_DNA"/>
</dbReference>
<evidence type="ECO:0000256" key="11">
    <source>
        <dbReference type="RuleBase" id="RU362132"/>
    </source>
</evidence>
<comment type="similarity">
    <text evidence="4 11">Belongs to the TPP enzyme family.</text>
</comment>
<feature type="domain" description="Thiamine pyrophosphate enzyme central" evidence="12">
    <location>
        <begin position="206"/>
        <end position="325"/>
    </location>
</feature>
<evidence type="ECO:0000256" key="3">
    <source>
        <dbReference type="ARBA" id="ARBA00002938"/>
    </source>
</evidence>
<dbReference type="PANTHER" id="PTHR43452">
    <property type="entry name" value="PYRUVATE DECARBOXYLASE"/>
    <property type="match status" value="1"/>
</dbReference>
<dbReference type="InterPro" id="IPR012110">
    <property type="entry name" value="PDC/IPDC-like"/>
</dbReference>
<comment type="caution">
    <text evidence="15">The sequence shown here is derived from an EMBL/GenBank/DDBJ whole genome shotgun (WGS) entry which is preliminary data.</text>
</comment>
<dbReference type="Pfam" id="PF02776">
    <property type="entry name" value="TPP_enzyme_N"/>
    <property type="match status" value="1"/>
</dbReference>
<evidence type="ECO:0000256" key="10">
    <source>
        <dbReference type="ARBA" id="ARBA00023239"/>
    </source>
</evidence>
<evidence type="ECO:0000256" key="2">
    <source>
        <dbReference type="ARBA" id="ARBA00001964"/>
    </source>
</evidence>
<protein>
    <recommendedName>
        <fullName evidence="5">Alpha-keto-acid decarboxylase</fullName>
    </recommendedName>
</protein>
<evidence type="ECO:0000259" key="12">
    <source>
        <dbReference type="Pfam" id="PF00205"/>
    </source>
</evidence>
<evidence type="ECO:0000256" key="5">
    <source>
        <dbReference type="ARBA" id="ARBA00020054"/>
    </source>
</evidence>
<name>A0ABV2K8X0_SPOPS</name>
<evidence type="ECO:0000259" key="14">
    <source>
        <dbReference type="Pfam" id="PF02776"/>
    </source>
</evidence>
<dbReference type="InterPro" id="IPR012001">
    <property type="entry name" value="Thiamin_PyroP_enz_TPP-bd_dom"/>
</dbReference>
<dbReference type="InterPro" id="IPR029035">
    <property type="entry name" value="DHS-like_NAD/FAD-binding_dom"/>
</dbReference>
<feature type="domain" description="Thiamine pyrophosphate enzyme TPP-binding" evidence="13">
    <location>
        <begin position="398"/>
        <end position="529"/>
    </location>
</feature>
<dbReference type="GO" id="GO:0047434">
    <property type="term" value="F:indolepyruvate decarboxylase activity"/>
    <property type="evidence" value="ECO:0007669"/>
    <property type="project" value="UniProtKB-EC"/>
</dbReference>
<dbReference type="Proteomes" id="UP001549104">
    <property type="component" value="Unassembled WGS sequence"/>
</dbReference>
<dbReference type="Gene3D" id="3.40.50.970">
    <property type="match status" value="2"/>
</dbReference>
<dbReference type="CDD" id="cd07038">
    <property type="entry name" value="TPP_PYR_PDC_IPDC_like"/>
    <property type="match status" value="1"/>
</dbReference>
<keyword evidence="10 15" id="KW-0456">Lyase</keyword>
<keyword evidence="7" id="KW-0210">Decarboxylase</keyword>
<keyword evidence="6" id="KW-0479">Metal-binding</keyword>
<reference evidence="15 16" key="1">
    <citation type="submission" date="2024-06" db="EMBL/GenBank/DDBJ databases">
        <title>Sorghum-associated microbial communities from plants grown in Nebraska, USA.</title>
        <authorList>
            <person name="Schachtman D."/>
        </authorList>
    </citation>
    <scope>NUCLEOTIDE SEQUENCE [LARGE SCALE GENOMIC DNA]</scope>
    <source>
        <strain evidence="15 16">1288</strain>
    </source>
</reference>
<keyword evidence="16" id="KW-1185">Reference proteome</keyword>
<evidence type="ECO:0000256" key="4">
    <source>
        <dbReference type="ARBA" id="ARBA00007812"/>
    </source>
</evidence>
<dbReference type="SUPFAM" id="SSF52467">
    <property type="entry name" value="DHS-like NAD/FAD-binding domain"/>
    <property type="match status" value="1"/>
</dbReference>
<evidence type="ECO:0000256" key="9">
    <source>
        <dbReference type="ARBA" id="ARBA00023052"/>
    </source>
</evidence>
<evidence type="ECO:0000256" key="8">
    <source>
        <dbReference type="ARBA" id="ARBA00022842"/>
    </source>
</evidence>
<comment type="cofactor">
    <cofactor evidence="1">
        <name>a metal cation</name>
        <dbReference type="ChEBI" id="CHEBI:25213"/>
    </cofactor>
</comment>
<dbReference type="InterPro" id="IPR047214">
    <property type="entry name" value="TPP_PDC_IPDC"/>
</dbReference>
<dbReference type="RefSeq" id="WP_354313381.1">
    <property type="nucleotide sequence ID" value="NZ_JBEPME010000003.1"/>
</dbReference>
<dbReference type="Gene3D" id="3.40.50.1220">
    <property type="entry name" value="TPP-binding domain"/>
    <property type="match status" value="1"/>
</dbReference>
<dbReference type="InterPro" id="IPR029061">
    <property type="entry name" value="THDP-binding"/>
</dbReference>
<dbReference type="CDD" id="cd02005">
    <property type="entry name" value="TPP_PDC_IPDC"/>
    <property type="match status" value="1"/>
</dbReference>
<gene>
    <name evidence="15" type="ORF">ABIC55_002618</name>
</gene>
<keyword evidence="8" id="KW-0460">Magnesium</keyword>
<dbReference type="PIRSF" id="PIRSF036565">
    <property type="entry name" value="Pyruvt_ip_decrb"/>
    <property type="match status" value="1"/>
</dbReference>
<dbReference type="Pfam" id="PF00205">
    <property type="entry name" value="TPP_enzyme_M"/>
    <property type="match status" value="1"/>
</dbReference>
<evidence type="ECO:0000256" key="1">
    <source>
        <dbReference type="ARBA" id="ARBA00001920"/>
    </source>
</evidence>
<dbReference type="InterPro" id="IPR011766">
    <property type="entry name" value="TPP_enzyme_TPP-bd"/>
</dbReference>
<keyword evidence="9 11" id="KW-0786">Thiamine pyrophosphate</keyword>
<comment type="cofactor">
    <cofactor evidence="2">
        <name>thiamine diphosphate</name>
        <dbReference type="ChEBI" id="CHEBI:58937"/>
    </cofactor>
</comment>
<evidence type="ECO:0000313" key="15">
    <source>
        <dbReference type="EMBL" id="MET3657531.1"/>
    </source>
</evidence>
<accession>A0ABV2K8X0</accession>
<evidence type="ECO:0000256" key="6">
    <source>
        <dbReference type="ARBA" id="ARBA00022723"/>
    </source>
</evidence>
<evidence type="ECO:0000313" key="16">
    <source>
        <dbReference type="Proteomes" id="UP001549104"/>
    </source>
</evidence>
<dbReference type="Pfam" id="PF02775">
    <property type="entry name" value="TPP_enzyme_C"/>
    <property type="match status" value="1"/>
</dbReference>
<sequence>MDKMQQPIPTHPPTLGQYLFDSLKAEGITEVFGVPGDYNFSLLDTLEQYDGIRFINARNELGAGYATDGYGRLRGLSAFITTFGVGEMSACNPIAGANSEYVPLIHIVGAPKSMDQQAHKLAHHSLLDGDFDVFRQVSTHLCAYTAIVTPENAEQEISAAIRIAKQKRKPVYLMVAMDLVTKPIVQRGIPEVTKVTTYKPALEAAIQHITRLLNGTNNVVLLSDMLSLRYGLRDSVHQLASNFNVPAASLMMGKSSFDEQHPNYIGVYGGSLGSEQVRTIVESADYVIAIGMIWNDTNSAKETAMLHRLRLIDIQPEFVRVGESMYEQVMAADLVAALNTCGWTQSGALPQVSFPYDELSGEPEKPIRAASYYPRFQRMLKDKDIVVVETGTFGYGMSQVRLPAGAEYISQQGWQSIGYATPAAFGACISEPDRRVLLFTGEGSLQVTVQEISTMLDNGCRPILFILNNSGYTIEKYLNIKTSNQQYNEIPNWHYTQLAEAFGGKAFTVEVRTNQELDEAISAAEQAQTSQLCMIEMIVTDSMDAPDYLIRLRKHLEEQERLKE</sequence>
<evidence type="ECO:0000259" key="13">
    <source>
        <dbReference type="Pfam" id="PF02775"/>
    </source>
</evidence>
<dbReference type="SUPFAM" id="SSF52518">
    <property type="entry name" value="Thiamin diphosphate-binding fold (THDP-binding)"/>
    <property type="match status" value="2"/>
</dbReference>
<dbReference type="PANTHER" id="PTHR43452:SF30">
    <property type="entry name" value="PYRUVATE DECARBOXYLASE ISOZYME 1-RELATED"/>
    <property type="match status" value="1"/>
</dbReference>
<dbReference type="InterPro" id="IPR047213">
    <property type="entry name" value="TPP_PYR_PDC_IPDC-like"/>
</dbReference>
<feature type="domain" description="Thiamine pyrophosphate enzyme N-terminal TPP-binding" evidence="14">
    <location>
        <begin position="14"/>
        <end position="121"/>
    </location>
</feature>
<dbReference type="InterPro" id="IPR012000">
    <property type="entry name" value="Thiamin_PyroP_enz_cen_dom"/>
</dbReference>
<organism evidence="15 16">
    <name type="scientific">Sporosarcina psychrophila</name>
    <name type="common">Bacillus psychrophilus</name>
    <dbReference type="NCBI Taxonomy" id="1476"/>
    <lineage>
        <taxon>Bacteria</taxon>
        <taxon>Bacillati</taxon>
        <taxon>Bacillota</taxon>
        <taxon>Bacilli</taxon>
        <taxon>Bacillales</taxon>
        <taxon>Caryophanaceae</taxon>
        <taxon>Sporosarcina</taxon>
    </lineage>
</organism>
<comment type="function">
    <text evidence="3">Decarboxylates branched-chain and aromatic alpha-keto acids to aldehydes.</text>
</comment>
<proteinExistence type="inferred from homology"/>